<dbReference type="InterPro" id="IPR001494">
    <property type="entry name" value="Importin-beta_N"/>
</dbReference>
<evidence type="ECO:0000259" key="4">
    <source>
        <dbReference type="PROSITE" id="PS50166"/>
    </source>
</evidence>
<dbReference type="GO" id="GO:0005634">
    <property type="term" value="C:nucleus"/>
    <property type="evidence" value="ECO:0007669"/>
    <property type="project" value="TreeGrafter"/>
</dbReference>
<dbReference type="Pfam" id="PF19273">
    <property type="entry name" value="Exportin-5"/>
    <property type="match status" value="1"/>
</dbReference>
<dbReference type="Pfam" id="PF03810">
    <property type="entry name" value="IBN_N"/>
    <property type="match status" value="1"/>
</dbReference>
<keyword evidence="6" id="KW-1185">Reference proteome</keyword>
<dbReference type="AlphaFoldDB" id="A0A6A6VRH7"/>
<dbReference type="InterPro" id="IPR013598">
    <property type="entry name" value="Exportin-1/Importin-b-like"/>
</dbReference>
<dbReference type="GO" id="GO:0005737">
    <property type="term" value="C:cytoplasm"/>
    <property type="evidence" value="ECO:0007669"/>
    <property type="project" value="TreeGrafter"/>
</dbReference>
<keyword evidence="2" id="KW-0819">tRNA processing</keyword>
<dbReference type="InterPro" id="IPR011989">
    <property type="entry name" value="ARM-like"/>
</dbReference>
<dbReference type="InterPro" id="IPR045478">
    <property type="entry name" value="Exportin-5_C"/>
</dbReference>
<gene>
    <name evidence="5" type="ORF">M011DRAFT_491582</name>
</gene>
<reference evidence="5" key="1">
    <citation type="journal article" date="2020" name="Stud. Mycol.">
        <title>101 Dothideomycetes genomes: a test case for predicting lifestyles and emergence of pathogens.</title>
        <authorList>
            <person name="Haridas S."/>
            <person name="Albert R."/>
            <person name="Binder M."/>
            <person name="Bloem J."/>
            <person name="Labutti K."/>
            <person name="Salamov A."/>
            <person name="Andreopoulos B."/>
            <person name="Baker S."/>
            <person name="Barry K."/>
            <person name="Bills G."/>
            <person name="Bluhm B."/>
            <person name="Cannon C."/>
            <person name="Castanera R."/>
            <person name="Culley D."/>
            <person name="Daum C."/>
            <person name="Ezra D."/>
            <person name="Gonzalez J."/>
            <person name="Henrissat B."/>
            <person name="Kuo A."/>
            <person name="Liang C."/>
            <person name="Lipzen A."/>
            <person name="Lutzoni F."/>
            <person name="Magnuson J."/>
            <person name="Mondo S."/>
            <person name="Nolan M."/>
            <person name="Ohm R."/>
            <person name="Pangilinan J."/>
            <person name="Park H.-J."/>
            <person name="Ramirez L."/>
            <person name="Alfaro M."/>
            <person name="Sun H."/>
            <person name="Tritt A."/>
            <person name="Yoshinaga Y."/>
            <person name="Zwiers L.-H."/>
            <person name="Turgeon B."/>
            <person name="Goodwin S."/>
            <person name="Spatafora J."/>
            <person name="Crous P."/>
            <person name="Grigoriev I."/>
        </authorList>
    </citation>
    <scope>NUCLEOTIDE SEQUENCE</scope>
    <source>
        <strain evidence="5">CBS 119925</strain>
    </source>
</reference>
<accession>A0A6A6VRH7</accession>
<comment type="function">
    <text evidence="3">tRNA nucleus export receptor which facilitates tRNA translocation across the nuclear pore complex. Involved in pre-tRNA splicing, probably by affecting the interaction of pre-tRNA with splicing endonuclease.</text>
</comment>
<dbReference type="EMBL" id="MU006561">
    <property type="protein sequence ID" value="KAF2752180.1"/>
    <property type="molecule type" value="Genomic_DNA"/>
</dbReference>
<dbReference type="Proteomes" id="UP000799440">
    <property type="component" value="Unassembled WGS sequence"/>
</dbReference>
<dbReference type="GO" id="GO:0031267">
    <property type="term" value="F:small GTPase binding"/>
    <property type="evidence" value="ECO:0007669"/>
    <property type="project" value="InterPro"/>
</dbReference>
<feature type="domain" description="Importin N-terminal" evidence="4">
    <location>
        <begin position="43"/>
        <end position="129"/>
    </location>
</feature>
<dbReference type="InterPro" id="IPR045065">
    <property type="entry name" value="XPO1/5"/>
</dbReference>
<dbReference type="GO" id="GO:0006405">
    <property type="term" value="P:RNA export from nucleus"/>
    <property type="evidence" value="ECO:0007669"/>
    <property type="project" value="TreeGrafter"/>
</dbReference>
<proteinExistence type="inferred from homology"/>
<dbReference type="PANTHER" id="PTHR11223">
    <property type="entry name" value="EXPORTIN 1/5"/>
    <property type="match status" value="1"/>
</dbReference>
<dbReference type="GO" id="GO:0006611">
    <property type="term" value="P:protein export from nucleus"/>
    <property type="evidence" value="ECO:0007669"/>
    <property type="project" value="InterPro"/>
</dbReference>
<dbReference type="GO" id="GO:0042565">
    <property type="term" value="C:RNA nuclear export complex"/>
    <property type="evidence" value="ECO:0007669"/>
    <property type="project" value="TreeGrafter"/>
</dbReference>
<organism evidence="5 6">
    <name type="scientific">Sporormia fimetaria CBS 119925</name>
    <dbReference type="NCBI Taxonomy" id="1340428"/>
    <lineage>
        <taxon>Eukaryota</taxon>
        <taxon>Fungi</taxon>
        <taxon>Dikarya</taxon>
        <taxon>Ascomycota</taxon>
        <taxon>Pezizomycotina</taxon>
        <taxon>Dothideomycetes</taxon>
        <taxon>Pleosporomycetidae</taxon>
        <taxon>Pleosporales</taxon>
        <taxon>Sporormiaceae</taxon>
        <taxon>Sporormia</taxon>
    </lineage>
</organism>
<dbReference type="InterPro" id="IPR016024">
    <property type="entry name" value="ARM-type_fold"/>
</dbReference>
<evidence type="ECO:0000256" key="2">
    <source>
        <dbReference type="ARBA" id="ARBA00022694"/>
    </source>
</evidence>
<dbReference type="OrthoDB" id="2215036at2759"/>
<dbReference type="PROSITE" id="PS50166">
    <property type="entry name" value="IMPORTIN_B_NT"/>
    <property type="match status" value="1"/>
</dbReference>
<evidence type="ECO:0000313" key="6">
    <source>
        <dbReference type="Proteomes" id="UP000799440"/>
    </source>
</evidence>
<name>A0A6A6VRH7_9PLEO</name>
<evidence type="ECO:0000256" key="1">
    <source>
        <dbReference type="ARBA" id="ARBA00009466"/>
    </source>
</evidence>
<comment type="similarity">
    <text evidence="1">Belongs to the exportin family.</text>
</comment>
<dbReference type="GO" id="GO:0003723">
    <property type="term" value="F:RNA binding"/>
    <property type="evidence" value="ECO:0007669"/>
    <property type="project" value="TreeGrafter"/>
</dbReference>
<dbReference type="Gene3D" id="1.25.10.10">
    <property type="entry name" value="Leucine-rich Repeat Variant"/>
    <property type="match status" value="1"/>
</dbReference>
<dbReference type="GO" id="GO:0005049">
    <property type="term" value="F:nuclear export signal receptor activity"/>
    <property type="evidence" value="ECO:0007669"/>
    <property type="project" value="InterPro"/>
</dbReference>
<evidence type="ECO:0000256" key="3">
    <source>
        <dbReference type="ARBA" id="ARBA00025147"/>
    </source>
</evidence>
<dbReference type="Pfam" id="PF08389">
    <property type="entry name" value="Xpo1"/>
    <property type="match status" value="1"/>
</dbReference>
<evidence type="ECO:0000313" key="5">
    <source>
        <dbReference type="EMBL" id="KAF2752180.1"/>
    </source>
</evidence>
<sequence>MATTNGGAVSQTVDGAHGDLSQVLHALQAIYDPQSTNATRRQATEYLESAKQHPDAPAHGRSLALDKSQPAQLRHYGLTMLEHSITYRWEDFTVDQSEALRACVFELATTITEDDPVYLRNKVAHLWTEIAKRAWGAEWMNMDEQLVQLWQTSLHHQAVVLYVLETLSEEIFNREDPTAGLRGSVLGRACVEVFTSATVLSDQLPTRDKNLGVRFGEEGWLQRLSDSLNWTLSQDFQNEDRLRTSAVKTMNALRATMPWVIPKAITSAQVIECTCAALATPVVEIQLAAVDILQAICRRHHLSDDDILDLIGPLLSDDRIHFLRQVYDWTVSDMDVHNLNEQKYTLCKKLAELSHSLGLFIDRQPRDGEKPFDISGYLNLVYQIALNDSLFVSIPAIHCWTKLLRLRFMRNDPQAPQIMMKLLELCFARLIRYEAFPEDSDNVTILFLNEDVDTVPERHAFLGNYRRYCVEIVEIIVRKQPVEAMSLILTQASTMFHNLYQDQPPFQPQTFSKSSMPVLRVDAHVTIIDAGLKGFLKWLVGHGREPLEQQEAMRNNMEESFEQWCRQLLQIRFEDPEITKKIVHLIANFSTKVLPDRAQFALAFLEYLLTIKLADNTALPQYSDAVKELERVCSSEIQKLAMKFPDDFMNVYEGLERRINEMLASPDLDDRQRHAYNAFLFIIIHRCTSIDRATQEARMRQILDQVKNAWCNEALGNSLSSFQSFCALLGMEHLAEFLSTNRFQQVEDWSEQALPADGQALQANILERSNQLPLRLTKSLLAASIEKLRDGSTAYELAAALWAEAIPVILPNILQLVSHAQAFNNVEDSWSSLPPELQQVIQRMLTDRFWQAGISTESREDFFARVSSSKSTYEGFASTVRGTIRQIRESSYYILYSLTRFPDFFYGITDLPGPLSQALYANASALSAHHLSVLLSISTHLIEGCPPQHRAHFLPPVVEGLFRVLRDKISSQWEAVNQQVAEAGENDNLADEMKTESILRQLTYSSVCLGTAFLDSADRSHHHSQDSEHDHPEDIPLHQFILSTPSVLEPVLLFCNAMLRCRDTRSITTLVPVLRHILTTHFSTPSPIRDFFCNDILKNAITSLHDPYFVDCQKDLASLIAAILTLDDETPRAILLSLPGLGDAGRVDRRLAKLRSSKRDVRLQRSVVLDLLSSLRGVSIHELGKVERMRPKKKSAFQEQYMEMNVEAQPSIVRGGSPGLEGVAGMFDEE</sequence>
<protein>
    <submittedName>
        <fullName evidence="5">ARM repeat-containing protein</fullName>
    </submittedName>
</protein>
<dbReference type="SMART" id="SM00913">
    <property type="entry name" value="IBN_N"/>
    <property type="match status" value="1"/>
</dbReference>
<dbReference type="PANTHER" id="PTHR11223:SF3">
    <property type="entry name" value="EXPORTIN-5"/>
    <property type="match status" value="1"/>
</dbReference>
<dbReference type="GO" id="GO:0008033">
    <property type="term" value="P:tRNA processing"/>
    <property type="evidence" value="ECO:0007669"/>
    <property type="project" value="UniProtKB-KW"/>
</dbReference>
<dbReference type="SUPFAM" id="SSF48371">
    <property type="entry name" value="ARM repeat"/>
    <property type="match status" value="1"/>
</dbReference>